<evidence type="ECO:0000256" key="2">
    <source>
        <dbReference type="ARBA" id="ARBA00023015"/>
    </source>
</evidence>
<dbReference type="InterPro" id="IPR000847">
    <property type="entry name" value="LysR_HTH_N"/>
</dbReference>
<protein>
    <submittedName>
        <fullName evidence="6">Transcriptional regulator, LysR family</fullName>
    </submittedName>
</protein>
<dbReference type="OrthoDB" id="8679465at2"/>
<proteinExistence type="inferred from homology"/>
<dbReference type="STRING" id="1367847.JCM7686_1837"/>
<dbReference type="EMBL" id="CP006650">
    <property type="protein sequence ID" value="AGT08938.1"/>
    <property type="molecule type" value="Genomic_DNA"/>
</dbReference>
<dbReference type="GO" id="GO:0032993">
    <property type="term" value="C:protein-DNA complex"/>
    <property type="evidence" value="ECO:0007669"/>
    <property type="project" value="TreeGrafter"/>
</dbReference>
<dbReference type="PANTHER" id="PTHR30346:SF0">
    <property type="entry name" value="HCA OPERON TRANSCRIPTIONAL ACTIVATOR HCAR"/>
    <property type="match status" value="1"/>
</dbReference>
<dbReference type="Gene3D" id="3.40.190.10">
    <property type="entry name" value="Periplasmic binding protein-like II"/>
    <property type="match status" value="2"/>
</dbReference>
<dbReference type="eggNOG" id="COG0583">
    <property type="taxonomic scope" value="Bacteria"/>
</dbReference>
<dbReference type="SUPFAM" id="SSF53850">
    <property type="entry name" value="Periplasmic binding protein-like II"/>
    <property type="match status" value="1"/>
</dbReference>
<feature type="domain" description="HTH lysR-type" evidence="5">
    <location>
        <begin position="3"/>
        <end position="61"/>
    </location>
</feature>
<dbReference type="InterPro" id="IPR005119">
    <property type="entry name" value="LysR_subst-bd"/>
</dbReference>
<evidence type="ECO:0000256" key="1">
    <source>
        <dbReference type="ARBA" id="ARBA00009437"/>
    </source>
</evidence>
<dbReference type="HOGENOM" id="CLU_039613_6_4_5"/>
<name>S5YBV8_PARAH</name>
<dbReference type="GO" id="GO:0003677">
    <property type="term" value="F:DNA binding"/>
    <property type="evidence" value="ECO:0007669"/>
    <property type="project" value="UniProtKB-KW"/>
</dbReference>
<organism evidence="6 7">
    <name type="scientific">Paracoccus aminophilus JCM 7686</name>
    <dbReference type="NCBI Taxonomy" id="1367847"/>
    <lineage>
        <taxon>Bacteria</taxon>
        <taxon>Pseudomonadati</taxon>
        <taxon>Pseudomonadota</taxon>
        <taxon>Alphaproteobacteria</taxon>
        <taxon>Rhodobacterales</taxon>
        <taxon>Paracoccaceae</taxon>
        <taxon>Paracoccus</taxon>
    </lineage>
</organism>
<dbReference type="Pfam" id="PF00126">
    <property type="entry name" value="HTH_1"/>
    <property type="match status" value="1"/>
</dbReference>
<dbReference type="PANTHER" id="PTHR30346">
    <property type="entry name" value="TRANSCRIPTIONAL DUAL REGULATOR HCAR-RELATED"/>
    <property type="match status" value="1"/>
</dbReference>
<evidence type="ECO:0000256" key="4">
    <source>
        <dbReference type="ARBA" id="ARBA00023163"/>
    </source>
</evidence>
<dbReference type="InterPro" id="IPR036388">
    <property type="entry name" value="WH-like_DNA-bd_sf"/>
</dbReference>
<accession>S5YBV8</accession>
<dbReference type="Gene3D" id="1.10.10.10">
    <property type="entry name" value="Winged helix-like DNA-binding domain superfamily/Winged helix DNA-binding domain"/>
    <property type="match status" value="1"/>
</dbReference>
<evidence type="ECO:0000256" key="3">
    <source>
        <dbReference type="ARBA" id="ARBA00023125"/>
    </source>
</evidence>
<keyword evidence="3" id="KW-0238">DNA-binding</keyword>
<dbReference type="PRINTS" id="PR00039">
    <property type="entry name" value="HTHLYSR"/>
</dbReference>
<evidence type="ECO:0000313" key="7">
    <source>
        <dbReference type="Proteomes" id="UP000015480"/>
    </source>
</evidence>
<comment type="similarity">
    <text evidence="1">Belongs to the LysR transcriptional regulatory family.</text>
</comment>
<reference evidence="6 7" key="1">
    <citation type="journal article" date="2014" name="BMC Genomics">
        <title>Architecture and functions of a multipartite genome of the methylotrophic bacterium Paracoccus aminophilus JCM 7686, containing primary and secondary chromids.</title>
        <authorList>
            <person name="Dziewit L."/>
            <person name="Czarnecki J."/>
            <person name="Wibberg D."/>
            <person name="Radlinska M."/>
            <person name="Mrozek P."/>
            <person name="Szymczak M."/>
            <person name="Schluter A."/>
            <person name="Puhler A."/>
            <person name="Bartosik D."/>
        </authorList>
    </citation>
    <scope>NUCLEOTIDE SEQUENCE [LARGE SCALE GENOMIC DNA]</scope>
    <source>
        <strain evidence="6">JCM 7686</strain>
    </source>
</reference>
<dbReference type="RefSeq" id="WP_020950576.1">
    <property type="nucleotide sequence ID" value="NC_022041.1"/>
</dbReference>
<dbReference type="InterPro" id="IPR036390">
    <property type="entry name" value="WH_DNA-bd_sf"/>
</dbReference>
<dbReference type="PATRIC" id="fig|1367847.3.peg.1822"/>
<dbReference type="GO" id="GO:0003700">
    <property type="term" value="F:DNA-binding transcription factor activity"/>
    <property type="evidence" value="ECO:0007669"/>
    <property type="project" value="InterPro"/>
</dbReference>
<dbReference type="Pfam" id="PF03466">
    <property type="entry name" value="LysR_substrate"/>
    <property type="match status" value="1"/>
</dbReference>
<sequence length="315" mass="33944">MRFTLRQIEYFIATAESGSIKLASERISVSQPSISTAISQLEVELGVQLFLRRHAQGLSLTPAGQKLLAQAKSVIEQAQNLYTAASEATEQIRGTLSLGCLLTFAPMVLPEISQGFMAAYPGVKIRPTVADHSILMTKLERAEIDAALSYNLTIPDGFEFTPLAELPPYAQVAETDPLASRAEVGLAELAERDLILLDLPHSRDYFLGLFAAAGLTPNVAAQIQHQEVIRTMVSSAYGYALANVRPRNKAALDGRKLVSLPLAGEHKAMHIGLIRVGQASHTRLTGTFETYCRALISDGYVPGMDGPITRGSGLA</sequence>
<keyword evidence="4" id="KW-0804">Transcription</keyword>
<dbReference type="FunFam" id="1.10.10.10:FF:000001">
    <property type="entry name" value="LysR family transcriptional regulator"/>
    <property type="match status" value="1"/>
</dbReference>
<gene>
    <name evidence="6" type="ORF">JCM7686_1837</name>
</gene>
<dbReference type="PROSITE" id="PS50931">
    <property type="entry name" value="HTH_LYSR"/>
    <property type="match status" value="1"/>
</dbReference>
<keyword evidence="2" id="KW-0805">Transcription regulation</keyword>
<dbReference type="SUPFAM" id="SSF46785">
    <property type="entry name" value="Winged helix' DNA-binding domain"/>
    <property type="match status" value="1"/>
</dbReference>
<dbReference type="AlphaFoldDB" id="S5YBV8"/>
<dbReference type="Proteomes" id="UP000015480">
    <property type="component" value="Chromosome"/>
</dbReference>
<keyword evidence="7" id="KW-1185">Reference proteome</keyword>
<evidence type="ECO:0000313" key="6">
    <source>
        <dbReference type="EMBL" id="AGT08938.1"/>
    </source>
</evidence>
<dbReference type="KEGG" id="pami:JCM7686_1837"/>
<evidence type="ECO:0000259" key="5">
    <source>
        <dbReference type="PROSITE" id="PS50931"/>
    </source>
</evidence>